<dbReference type="SUPFAM" id="SSF52833">
    <property type="entry name" value="Thioredoxin-like"/>
    <property type="match status" value="1"/>
</dbReference>
<dbReference type="SFLD" id="SFLDG00358">
    <property type="entry name" value="Main_(cytGST)"/>
    <property type="match status" value="1"/>
</dbReference>
<dbReference type="PANTHER" id="PTHR44051">
    <property type="entry name" value="GLUTATHIONE S-TRANSFERASE-RELATED"/>
    <property type="match status" value="1"/>
</dbReference>
<dbReference type="RefSeq" id="WP_058314519.1">
    <property type="nucleotide sequence ID" value="NZ_CYTO01000010.1"/>
</dbReference>
<accession>A0A0P1IPJ3</accession>
<dbReference type="STRING" id="1715691.TA5113_01598"/>
<dbReference type="Gene3D" id="3.40.30.10">
    <property type="entry name" value="Glutaredoxin"/>
    <property type="match status" value="1"/>
</dbReference>
<dbReference type="Pfam" id="PF00043">
    <property type="entry name" value="GST_C"/>
    <property type="match status" value="1"/>
</dbReference>
<dbReference type="PROSITE" id="PS50405">
    <property type="entry name" value="GST_CTER"/>
    <property type="match status" value="1"/>
</dbReference>
<evidence type="ECO:0000256" key="1">
    <source>
        <dbReference type="RuleBase" id="RU003494"/>
    </source>
</evidence>
<sequence>MSEYKLYCFSNSGNSYKAALFLEMAGLDWAPVFVDYFNGATHEDMFRGTLNKQGECPVLDHQGKVLSQSGVILQYLSDQTGLFAAETPDEAYEVLRWMLFDNHKFTASIASYRAGHFVRPGAFKPDVMAFLRNRMLAAFDILEKHLHQSEYIASKHNLTIADFSLAGYLFYPSEELGVVIASEFPAVSAWLQRIRAHPGWREPYDLMPEDHS</sequence>
<dbReference type="Pfam" id="PF02798">
    <property type="entry name" value="GST_N"/>
    <property type="match status" value="1"/>
</dbReference>
<dbReference type="SUPFAM" id="SSF47616">
    <property type="entry name" value="GST C-terminal domain-like"/>
    <property type="match status" value="1"/>
</dbReference>
<keyword evidence="4" id="KW-0560">Oxidoreductase</keyword>
<proteinExistence type="inferred from homology"/>
<reference evidence="5" key="1">
    <citation type="submission" date="2015-09" db="EMBL/GenBank/DDBJ databases">
        <authorList>
            <person name="Rodrigo-Torres Lidia"/>
            <person name="Arahal R.David."/>
        </authorList>
    </citation>
    <scope>NUCLEOTIDE SEQUENCE [LARGE SCALE GENOMIC DNA]</scope>
    <source>
        <strain evidence="5">CECT 5114</strain>
    </source>
</reference>
<feature type="domain" description="GST N-terminal" evidence="2">
    <location>
        <begin position="2"/>
        <end position="84"/>
    </location>
</feature>
<dbReference type="Gene3D" id="1.20.1050.10">
    <property type="match status" value="1"/>
</dbReference>
<dbReference type="InterPro" id="IPR036249">
    <property type="entry name" value="Thioredoxin-like_sf"/>
</dbReference>
<dbReference type="EC" id="1.8.4.-" evidence="4"/>
<evidence type="ECO:0000313" key="5">
    <source>
        <dbReference type="Proteomes" id="UP000051184"/>
    </source>
</evidence>
<dbReference type="CDD" id="cd03056">
    <property type="entry name" value="GST_N_4"/>
    <property type="match status" value="1"/>
</dbReference>
<dbReference type="PANTHER" id="PTHR44051:SF2">
    <property type="entry name" value="HYPOTHETICAL GLUTATHIONE S-TRANSFERASE LIKE PROTEIN"/>
    <property type="match status" value="1"/>
</dbReference>
<comment type="similarity">
    <text evidence="1">Belongs to the GST superfamily.</text>
</comment>
<dbReference type="InterPro" id="IPR040079">
    <property type="entry name" value="Glutathione_S-Trfase"/>
</dbReference>
<protein>
    <submittedName>
        <fullName evidence="4">Disulfide-bond oxidoreductase YfcG</fullName>
        <ecNumber evidence="4">1.8.4.-</ecNumber>
    </submittedName>
</protein>
<name>A0A0P1IPJ3_9RHOB</name>
<dbReference type="InterPro" id="IPR004046">
    <property type="entry name" value="GST_C"/>
</dbReference>
<feature type="domain" description="GST C-terminal" evidence="3">
    <location>
        <begin position="87"/>
        <end position="212"/>
    </location>
</feature>
<dbReference type="PROSITE" id="PS50404">
    <property type="entry name" value="GST_NTER"/>
    <property type="match status" value="1"/>
</dbReference>
<dbReference type="InterPro" id="IPR004045">
    <property type="entry name" value="Glutathione_S-Trfase_N"/>
</dbReference>
<dbReference type="SFLD" id="SFLDS00019">
    <property type="entry name" value="Glutathione_Transferase_(cytos"/>
    <property type="match status" value="1"/>
</dbReference>
<evidence type="ECO:0000259" key="3">
    <source>
        <dbReference type="PROSITE" id="PS50405"/>
    </source>
</evidence>
<organism evidence="4 5">
    <name type="scientific">Cognatishimia activa</name>
    <dbReference type="NCBI Taxonomy" id="1715691"/>
    <lineage>
        <taxon>Bacteria</taxon>
        <taxon>Pseudomonadati</taxon>
        <taxon>Pseudomonadota</taxon>
        <taxon>Alphaproteobacteria</taxon>
        <taxon>Rhodobacterales</taxon>
        <taxon>Paracoccaceae</taxon>
        <taxon>Cognatishimia</taxon>
    </lineage>
</organism>
<dbReference type="InterPro" id="IPR010987">
    <property type="entry name" value="Glutathione-S-Trfase_C-like"/>
</dbReference>
<dbReference type="GO" id="GO:0016491">
    <property type="term" value="F:oxidoreductase activity"/>
    <property type="evidence" value="ECO:0007669"/>
    <property type="project" value="UniProtKB-KW"/>
</dbReference>
<dbReference type="AlphaFoldDB" id="A0A0P1IPJ3"/>
<keyword evidence="5" id="KW-1185">Reference proteome</keyword>
<dbReference type="Proteomes" id="UP000051184">
    <property type="component" value="Unassembled WGS sequence"/>
</dbReference>
<dbReference type="InterPro" id="IPR036282">
    <property type="entry name" value="Glutathione-S-Trfase_C_sf"/>
</dbReference>
<dbReference type="EMBL" id="CYUE01000013">
    <property type="protein sequence ID" value="CUK25537.1"/>
    <property type="molecule type" value="Genomic_DNA"/>
</dbReference>
<dbReference type="OrthoDB" id="9810080at2"/>
<gene>
    <name evidence="4" type="primary">yfcG_2</name>
    <name evidence="4" type="ORF">TA5114_01338</name>
</gene>
<evidence type="ECO:0000313" key="4">
    <source>
        <dbReference type="EMBL" id="CUK25537.1"/>
    </source>
</evidence>
<evidence type="ECO:0000259" key="2">
    <source>
        <dbReference type="PROSITE" id="PS50404"/>
    </source>
</evidence>